<dbReference type="Gene3D" id="1.20.1270.50">
    <property type="entry name" value="Glycoside hydrolase family 38, central domain"/>
    <property type="match status" value="1"/>
</dbReference>
<feature type="domain" description="Glycoside hydrolase family 38 central" evidence="5">
    <location>
        <begin position="531"/>
        <end position="608"/>
    </location>
</feature>
<evidence type="ECO:0000313" key="7">
    <source>
        <dbReference type="Proteomes" id="UP000076023"/>
    </source>
</evidence>
<dbReference type="InterPro" id="IPR011013">
    <property type="entry name" value="Gal_mutarotase_sf_dom"/>
</dbReference>
<comment type="similarity">
    <text evidence="1">Belongs to the glycosyl hydrolase 38 family.</text>
</comment>
<dbReference type="InterPro" id="IPR011682">
    <property type="entry name" value="Glyco_hydro_38_C"/>
</dbReference>
<dbReference type="Proteomes" id="UP000076023">
    <property type="component" value="Unassembled WGS sequence"/>
</dbReference>
<dbReference type="GO" id="GO:0046872">
    <property type="term" value="F:metal ion binding"/>
    <property type="evidence" value="ECO:0007669"/>
    <property type="project" value="UniProtKB-KW"/>
</dbReference>
<organism evidence="6 7">
    <name type="scientific">Terrimicrobium sacchariphilum</name>
    <dbReference type="NCBI Taxonomy" id="690879"/>
    <lineage>
        <taxon>Bacteria</taxon>
        <taxon>Pseudomonadati</taxon>
        <taxon>Verrucomicrobiota</taxon>
        <taxon>Terrimicrobiia</taxon>
        <taxon>Terrimicrobiales</taxon>
        <taxon>Terrimicrobiaceae</taxon>
        <taxon>Terrimicrobium</taxon>
    </lineage>
</organism>
<evidence type="ECO:0000256" key="4">
    <source>
        <dbReference type="ARBA" id="ARBA00023295"/>
    </source>
</evidence>
<comment type="caution">
    <text evidence="6">The sequence shown here is derived from an EMBL/GenBank/DDBJ whole genome shotgun (WGS) entry which is preliminary data.</text>
</comment>
<dbReference type="FunFam" id="3.20.110.10:FF:000002">
    <property type="entry name" value="alpha-mannosidase 2C1 isoform X1"/>
    <property type="match status" value="1"/>
</dbReference>
<evidence type="ECO:0000313" key="6">
    <source>
        <dbReference type="EMBL" id="GAT31476.1"/>
    </source>
</evidence>
<dbReference type="Gene3D" id="3.20.110.10">
    <property type="entry name" value="Glycoside hydrolase 38, N terminal domain"/>
    <property type="match status" value="1"/>
</dbReference>
<keyword evidence="7" id="KW-1185">Reference proteome</keyword>
<dbReference type="Pfam" id="PF17677">
    <property type="entry name" value="Glyco_hydro38C2"/>
    <property type="match status" value="1"/>
</dbReference>
<dbReference type="GO" id="GO:0004559">
    <property type="term" value="F:alpha-mannosidase activity"/>
    <property type="evidence" value="ECO:0007669"/>
    <property type="project" value="InterPro"/>
</dbReference>
<reference evidence="7" key="1">
    <citation type="journal article" date="2017" name="Genome Announc.">
        <title>Draft Genome Sequence of Terrimicrobium sacchariphilum NM-5T, a Facultative Anaerobic Soil Bacterium of the Class Spartobacteria.</title>
        <authorList>
            <person name="Qiu Y.L."/>
            <person name="Tourlousse D.M."/>
            <person name="Matsuura N."/>
            <person name="Ohashi A."/>
            <person name="Sekiguchi Y."/>
        </authorList>
    </citation>
    <scope>NUCLEOTIDE SEQUENCE [LARGE SCALE GENOMIC DNA]</scope>
    <source>
        <strain evidence="7">NM-5</strain>
    </source>
</reference>
<dbReference type="GO" id="GO:0030246">
    <property type="term" value="F:carbohydrate binding"/>
    <property type="evidence" value="ECO:0007669"/>
    <property type="project" value="InterPro"/>
</dbReference>
<dbReference type="InterPro" id="IPR028995">
    <property type="entry name" value="Glyco_hydro_57/38_cen_sf"/>
</dbReference>
<dbReference type="CDD" id="cd10789">
    <property type="entry name" value="GH38N_AMII_ER_cytosolic"/>
    <property type="match status" value="1"/>
</dbReference>
<evidence type="ECO:0000259" key="5">
    <source>
        <dbReference type="SMART" id="SM00872"/>
    </source>
</evidence>
<dbReference type="Pfam" id="PF01074">
    <property type="entry name" value="Glyco_hydro_38N"/>
    <property type="match status" value="1"/>
</dbReference>
<dbReference type="SUPFAM" id="SSF88713">
    <property type="entry name" value="Glycoside hydrolase/deacetylase"/>
    <property type="match status" value="1"/>
</dbReference>
<gene>
    <name evidence="6" type="ORF">TSACC_124</name>
</gene>
<evidence type="ECO:0000256" key="1">
    <source>
        <dbReference type="ARBA" id="ARBA00009792"/>
    </source>
</evidence>
<dbReference type="STRING" id="690879.TSACC_124"/>
<dbReference type="InterPro" id="IPR011330">
    <property type="entry name" value="Glyco_hydro/deAcase_b/a-brl"/>
</dbReference>
<dbReference type="Pfam" id="PF07748">
    <property type="entry name" value="Glyco_hydro_38C"/>
    <property type="match status" value="1"/>
</dbReference>
<protein>
    <submittedName>
        <fullName evidence="6">Alpha-mannosidase</fullName>
    </submittedName>
</protein>
<dbReference type="PANTHER" id="PTHR46017">
    <property type="entry name" value="ALPHA-MANNOSIDASE 2C1"/>
    <property type="match status" value="1"/>
</dbReference>
<dbReference type="AlphaFoldDB" id="A0A146G3S1"/>
<dbReference type="Gene3D" id="2.70.98.30">
    <property type="entry name" value="Golgi alpha-mannosidase II, domain 4"/>
    <property type="match status" value="1"/>
</dbReference>
<dbReference type="GO" id="GO:0006013">
    <property type="term" value="P:mannose metabolic process"/>
    <property type="evidence" value="ECO:0007669"/>
    <property type="project" value="InterPro"/>
</dbReference>
<dbReference type="InterPro" id="IPR041147">
    <property type="entry name" value="GH38_C"/>
</dbReference>
<dbReference type="PANTHER" id="PTHR46017:SF1">
    <property type="entry name" value="ALPHA-MANNOSIDASE 2C1"/>
    <property type="match status" value="1"/>
</dbReference>
<name>A0A146G3S1_TERSA</name>
<dbReference type="InParanoid" id="A0A146G3S1"/>
<evidence type="ECO:0000256" key="2">
    <source>
        <dbReference type="ARBA" id="ARBA00022723"/>
    </source>
</evidence>
<evidence type="ECO:0000256" key="3">
    <source>
        <dbReference type="ARBA" id="ARBA00022801"/>
    </source>
</evidence>
<proteinExistence type="inferred from homology"/>
<dbReference type="InterPro" id="IPR027291">
    <property type="entry name" value="Glyco_hydro_38_N_sf"/>
</dbReference>
<keyword evidence="3" id="KW-0378">Hydrolase</keyword>
<dbReference type="InterPro" id="IPR000602">
    <property type="entry name" value="Glyco_hydro_38_N"/>
</dbReference>
<dbReference type="InterPro" id="IPR015341">
    <property type="entry name" value="Glyco_hydro_38_cen"/>
</dbReference>
<dbReference type="Pfam" id="PF09261">
    <property type="entry name" value="Alpha-mann_mid"/>
    <property type="match status" value="1"/>
</dbReference>
<dbReference type="EMBL" id="BDCO01000001">
    <property type="protein sequence ID" value="GAT31476.1"/>
    <property type="molecule type" value="Genomic_DNA"/>
</dbReference>
<keyword evidence="2" id="KW-0479">Metal-binding</keyword>
<accession>A0A146G3S1</accession>
<dbReference type="SUPFAM" id="SSF88688">
    <property type="entry name" value="Families 57/38 glycoside transferase middle domain"/>
    <property type="match status" value="1"/>
</dbReference>
<dbReference type="GO" id="GO:0009313">
    <property type="term" value="P:oligosaccharide catabolic process"/>
    <property type="evidence" value="ECO:0007669"/>
    <property type="project" value="TreeGrafter"/>
</dbReference>
<dbReference type="Gene3D" id="2.60.40.2220">
    <property type="match status" value="1"/>
</dbReference>
<dbReference type="SMART" id="SM00872">
    <property type="entry name" value="Alpha-mann_mid"/>
    <property type="match status" value="1"/>
</dbReference>
<dbReference type="InterPro" id="IPR037094">
    <property type="entry name" value="Glyco_hydro_38_cen_sf"/>
</dbReference>
<dbReference type="SUPFAM" id="SSF74650">
    <property type="entry name" value="Galactose mutarotase-like"/>
    <property type="match status" value="1"/>
</dbReference>
<sequence>MIIGTQLVKKVRRMVDTYAHLIFEQMRVLPVQALETREHLRSVPDAQAGWREVEPGFLWGKAWESAWFRSSLHIDDSLAGETLYLRACTGALETLLWVNGEPRGIYNHPVEAAALGGHHTLLLTAPREMGATVEIALESYAGHPIPGTQPFALENKRRQGIKEPTFQRTYESLTVMKRRDKVKDFVFDLLALCQLWERLPEESFRRGAVARGLAAIFDLAPQFPDEQAVGDWLPALSQARETMRPLLEARNGSSAPSAALIGHSHMDTAWLWPIDETIRKCARTYSNALSLMEQYPEYSFIQSTPLHAEWMRQYYPAIFEKIVQRVAEGRWEPNGGMWIECDCNLTGGESMIRQFLKGQAFTRQHFNYRADTFWLPDTFGYSAAIPQILHGCGIRYFLTTKLTWNESNTFPYDTFWWHGLDGSRVLTHFNDIHCWPDPATLINKIEGGGPKDFRSVENYVLHKDVNDRRLISYGFGDGGGGPQFEMIEMARRCVDLEGCPKAGHTTVSQFMTELEATSRNVPAYHGELYFEGHRGSLTQMAAIKRSNRKAELALRDAEFLATLAGLRALPSPRQEIAALYDTLLINQFHDILPGTSIPEVHTRAIRELTEVVAGAESVCTTLLGHPEGDAVTVWNTLSWERSGVLTLPDPGQGLIPADGSLRCQRVTDLQNRPLLLVEGWSVPALSGSTLSLTPGVSTSGSAFRWTSPILETPLLRVEFDEAGFLRSLRDRKADREISAHGLALNTFLCGEDVPESWDNWNIDADQRRKMAPQRELISRAVVADGMLQFRLRSTYRIGKQSTLRQDVIFFADSTRIEFETEVDWQERHQLLKVAFPVNIVASSARHEIQFGHIERTTRPRNSYEQAMFEVCNHKWSDVSESRYGVALLNDGKYGVSVEGAEIRLTLLKSGCLPDPRADHGLHRFTYALVPHAGGFRADSVVRPAYELNVPLRIGGAADVSAGPLLEVEDSNIIVEAVKPAEDGNGFIVRLYECERASGQTAIRFSRQPAEVLRTNMLEEAIGTLSSENCLIALPYRAFEIITLRVLMHQQATSVSD</sequence>
<keyword evidence="4" id="KW-0326">Glycosidase</keyword>
<dbReference type="OrthoDB" id="9772207at2"/>
<dbReference type="RefSeq" id="WP_075077373.1">
    <property type="nucleotide sequence ID" value="NZ_BDCO01000001.1"/>
</dbReference>